<accession>A0A1D1V0F1</accession>
<dbReference type="Gene3D" id="3.10.20.90">
    <property type="entry name" value="Phosphatidylinositol 3-kinase Catalytic Subunit, Chain A, domain 1"/>
    <property type="match status" value="1"/>
</dbReference>
<dbReference type="PROSITE" id="PS50053">
    <property type="entry name" value="UBIQUITIN_2"/>
    <property type="match status" value="1"/>
</dbReference>
<name>A0A1D1V0F1_RAMVA</name>
<sequence length="180" mass="20782">MFQFFELQLWEVLPVISLKEMMEEMTEVSPQDMKLYLKNGTILDDNKLLRDYGINADVHTVGNPAELFVGYRVDLDELTEDEAEDEEEAENALDVSPDFEYFETVSDIDFTNEILRDRDFDEEEEDVSYDPKVHKVIQVPMRFTGDPIPPVGYNLKDMKKIRGGLKDVGEEQKNVDTTCG</sequence>
<dbReference type="EMBL" id="BDGG01000002">
    <property type="protein sequence ID" value="GAU94310.1"/>
    <property type="molecule type" value="Genomic_DNA"/>
</dbReference>
<evidence type="ECO:0000313" key="3">
    <source>
        <dbReference type="Proteomes" id="UP000186922"/>
    </source>
</evidence>
<gene>
    <name evidence="2" type="primary">RvY_06106</name>
    <name evidence="2" type="synonym">RvY_06106.1</name>
    <name evidence="2" type="ORF">RvY_06106-1</name>
</gene>
<proteinExistence type="predicted"/>
<dbReference type="Proteomes" id="UP000186922">
    <property type="component" value="Unassembled WGS sequence"/>
</dbReference>
<protein>
    <recommendedName>
        <fullName evidence="1">Ubiquitin-like domain-containing protein</fullName>
    </recommendedName>
</protein>
<dbReference type="InterPro" id="IPR000626">
    <property type="entry name" value="Ubiquitin-like_dom"/>
</dbReference>
<comment type="caution">
    <text evidence="2">The sequence shown here is derived from an EMBL/GenBank/DDBJ whole genome shotgun (WGS) entry which is preliminary data.</text>
</comment>
<dbReference type="SUPFAM" id="SSF54236">
    <property type="entry name" value="Ubiquitin-like"/>
    <property type="match status" value="1"/>
</dbReference>
<reference evidence="2 3" key="1">
    <citation type="journal article" date="2016" name="Nat. Commun.">
        <title>Extremotolerant tardigrade genome and improved radiotolerance of human cultured cells by tardigrade-unique protein.</title>
        <authorList>
            <person name="Hashimoto T."/>
            <person name="Horikawa D.D."/>
            <person name="Saito Y."/>
            <person name="Kuwahara H."/>
            <person name="Kozuka-Hata H."/>
            <person name="Shin-I T."/>
            <person name="Minakuchi Y."/>
            <person name="Ohishi K."/>
            <person name="Motoyama A."/>
            <person name="Aizu T."/>
            <person name="Enomoto A."/>
            <person name="Kondo K."/>
            <person name="Tanaka S."/>
            <person name="Hara Y."/>
            <person name="Koshikawa S."/>
            <person name="Sagara H."/>
            <person name="Miura T."/>
            <person name="Yokobori S."/>
            <person name="Miyagawa K."/>
            <person name="Suzuki Y."/>
            <person name="Kubo T."/>
            <person name="Oyama M."/>
            <person name="Kohara Y."/>
            <person name="Fujiyama A."/>
            <person name="Arakawa K."/>
            <person name="Katayama T."/>
            <person name="Toyoda A."/>
            <person name="Kunieda T."/>
        </authorList>
    </citation>
    <scope>NUCLEOTIDE SEQUENCE [LARGE SCALE GENOMIC DNA]</scope>
    <source>
        <strain evidence="2 3">YOKOZUNA-1</strain>
    </source>
</reference>
<keyword evidence="3" id="KW-1185">Reference proteome</keyword>
<dbReference type="AlphaFoldDB" id="A0A1D1V0F1"/>
<feature type="domain" description="Ubiquitin-like" evidence="1">
    <location>
        <begin position="15"/>
        <end position="55"/>
    </location>
</feature>
<organism evidence="2 3">
    <name type="scientific">Ramazzottius varieornatus</name>
    <name type="common">Water bear</name>
    <name type="synonym">Tardigrade</name>
    <dbReference type="NCBI Taxonomy" id="947166"/>
    <lineage>
        <taxon>Eukaryota</taxon>
        <taxon>Metazoa</taxon>
        <taxon>Ecdysozoa</taxon>
        <taxon>Tardigrada</taxon>
        <taxon>Eutardigrada</taxon>
        <taxon>Parachela</taxon>
        <taxon>Hypsibioidea</taxon>
        <taxon>Ramazzottiidae</taxon>
        <taxon>Ramazzottius</taxon>
    </lineage>
</organism>
<evidence type="ECO:0000313" key="2">
    <source>
        <dbReference type="EMBL" id="GAU94310.1"/>
    </source>
</evidence>
<dbReference type="InterPro" id="IPR029071">
    <property type="entry name" value="Ubiquitin-like_domsf"/>
</dbReference>
<dbReference type="OrthoDB" id="7537057at2759"/>
<evidence type="ECO:0000259" key="1">
    <source>
        <dbReference type="PROSITE" id="PS50053"/>
    </source>
</evidence>